<keyword evidence="2" id="KW-1185">Reference proteome</keyword>
<gene>
    <name evidence="1" type="ORF">BJY16_005792</name>
</gene>
<sequence>MTLSDLSPAERHRRIADGFTARVRGAEHWDDPAPVAGWTARDVVRHLVEWLPALLESSAGVKLPAGPSVDEDPVAAWQHHHTAVQALLDDPATADRKLDNPHIGRLPLDRAIDQFYTSDVFMHTWDLARATGQDDRLDPDYCATMLAGMEPADEMLRASGQYGPRVQVPDDADVQAKLIAFIGRDPYWTPA</sequence>
<dbReference type="SUPFAM" id="SSF109854">
    <property type="entry name" value="DinB/YfiT-like putative metalloenzymes"/>
    <property type="match status" value="1"/>
</dbReference>
<proteinExistence type="predicted"/>
<evidence type="ECO:0000313" key="1">
    <source>
        <dbReference type="EMBL" id="MBB4742333.1"/>
    </source>
</evidence>
<dbReference type="EMBL" id="JACHNB010000001">
    <property type="protein sequence ID" value="MBB4742333.1"/>
    <property type="molecule type" value="Genomic_DNA"/>
</dbReference>
<dbReference type="NCBIfam" id="TIGR03086">
    <property type="entry name" value="TIGR03086 family metal-binding protein"/>
    <property type="match status" value="1"/>
</dbReference>
<dbReference type="NCBIfam" id="TIGR03083">
    <property type="entry name" value="maleylpyruvate isomerase family mycothiol-dependent enzyme"/>
    <property type="match status" value="1"/>
</dbReference>
<protein>
    <submittedName>
        <fullName evidence="1">Uncharacterized protein (TIGR03086 family)</fullName>
    </submittedName>
</protein>
<dbReference type="AlphaFoldDB" id="A0A7W7H1M5"/>
<dbReference type="Proteomes" id="UP000546162">
    <property type="component" value="Unassembled WGS sequence"/>
</dbReference>
<dbReference type="RefSeq" id="WP_185042715.1">
    <property type="nucleotide sequence ID" value="NZ_BAABFG010000005.1"/>
</dbReference>
<accession>A0A7W7H1M5</accession>
<dbReference type="InterPro" id="IPR017520">
    <property type="entry name" value="CHP03086"/>
</dbReference>
<name>A0A7W7H1M5_9ACTN</name>
<dbReference type="InterPro" id="IPR017517">
    <property type="entry name" value="Maleyloyr_isom"/>
</dbReference>
<evidence type="ECO:0000313" key="2">
    <source>
        <dbReference type="Proteomes" id="UP000546162"/>
    </source>
</evidence>
<reference evidence="1 2" key="1">
    <citation type="submission" date="2020-08" db="EMBL/GenBank/DDBJ databases">
        <title>Sequencing the genomes of 1000 actinobacteria strains.</title>
        <authorList>
            <person name="Klenk H.-P."/>
        </authorList>
    </citation>
    <scope>NUCLEOTIDE SEQUENCE [LARGE SCALE GENOMIC DNA]</scope>
    <source>
        <strain evidence="1 2">DSM 45809</strain>
    </source>
</reference>
<dbReference type="InterPro" id="IPR034660">
    <property type="entry name" value="DinB/YfiT-like"/>
</dbReference>
<comment type="caution">
    <text evidence="1">The sequence shown here is derived from an EMBL/GenBank/DDBJ whole genome shotgun (WGS) entry which is preliminary data.</text>
</comment>
<organism evidence="1 2">
    <name type="scientific">Actinoplanes octamycinicus</name>
    <dbReference type="NCBI Taxonomy" id="135948"/>
    <lineage>
        <taxon>Bacteria</taxon>
        <taxon>Bacillati</taxon>
        <taxon>Actinomycetota</taxon>
        <taxon>Actinomycetes</taxon>
        <taxon>Micromonosporales</taxon>
        <taxon>Micromonosporaceae</taxon>
        <taxon>Actinoplanes</taxon>
    </lineage>
</organism>